<accession>A0AAE3ZVB2</accession>
<dbReference type="Gene3D" id="3.30.420.180">
    <property type="entry name" value="CobE/GbiG C-terminal domain"/>
    <property type="match status" value="1"/>
</dbReference>
<dbReference type="EMBL" id="JAVDYC010000001">
    <property type="protein sequence ID" value="MDR7326734.1"/>
    <property type="molecule type" value="Genomic_DNA"/>
</dbReference>
<keyword evidence="4" id="KW-1185">Reference proteome</keyword>
<evidence type="ECO:0000313" key="4">
    <source>
        <dbReference type="Proteomes" id="UP001183629"/>
    </source>
</evidence>
<dbReference type="PANTHER" id="PTHR37477">
    <property type="entry name" value="COBALT-PRECORRIN-5A HYDROLASE"/>
    <property type="match status" value="1"/>
</dbReference>
<dbReference type="RefSeq" id="WP_310422951.1">
    <property type="nucleotide sequence ID" value="NZ_JAVDYC010000001.1"/>
</dbReference>
<gene>
    <name evidence="3" type="ORF">J2S44_006984</name>
</gene>
<name>A0AAE3ZVB2_9ACTN</name>
<dbReference type="Pfam" id="PF01890">
    <property type="entry name" value="CbiG_C"/>
    <property type="match status" value="1"/>
</dbReference>
<dbReference type="GO" id="GO:0009236">
    <property type="term" value="P:cobalamin biosynthetic process"/>
    <property type="evidence" value="ECO:0007669"/>
    <property type="project" value="InterPro"/>
</dbReference>
<comment type="caution">
    <text evidence="3">The sequence shown here is derived from an EMBL/GenBank/DDBJ whole genome shotgun (WGS) entry which is preliminary data.</text>
</comment>
<proteinExistence type="predicted"/>
<protein>
    <recommendedName>
        <fullName evidence="2">CobE/GbiG C-terminal domain-containing protein</fullName>
    </recommendedName>
</protein>
<feature type="domain" description="CobE/GbiG C-terminal" evidence="2">
    <location>
        <begin position="1"/>
        <end position="102"/>
    </location>
</feature>
<dbReference type="SUPFAM" id="SSF159664">
    <property type="entry name" value="CobE/GbiG C-terminal domain-like"/>
    <property type="match status" value="1"/>
</dbReference>
<dbReference type="Proteomes" id="UP001183629">
    <property type="component" value="Unassembled WGS sequence"/>
</dbReference>
<evidence type="ECO:0000313" key="3">
    <source>
        <dbReference type="EMBL" id="MDR7326734.1"/>
    </source>
</evidence>
<dbReference type="InterPro" id="IPR036518">
    <property type="entry name" value="CobE/GbiG_C_sf"/>
</dbReference>
<evidence type="ECO:0000256" key="1">
    <source>
        <dbReference type="SAM" id="MobiDB-lite"/>
    </source>
</evidence>
<dbReference type="InterPro" id="IPR002750">
    <property type="entry name" value="CobE/GbiG_C"/>
</dbReference>
<organism evidence="3 4">
    <name type="scientific">Catenuloplanes niger</name>
    <dbReference type="NCBI Taxonomy" id="587534"/>
    <lineage>
        <taxon>Bacteria</taxon>
        <taxon>Bacillati</taxon>
        <taxon>Actinomycetota</taxon>
        <taxon>Actinomycetes</taxon>
        <taxon>Micromonosporales</taxon>
        <taxon>Micromonosporaceae</taxon>
        <taxon>Catenuloplanes</taxon>
    </lineage>
</organism>
<dbReference type="AlphaFoldDB" id="A0AAE3ZVB2"/>
<feature type="region of interest" description="Disordered" evidence="1">
    <location>
        <begin position="138"/>
        <end position="178"/>
    </location>
</feature>
<sequence length="229" mass="21352">MGVGARPRATAEDLGALIDAVLADHAIAPDTVLALATLDRRAGHPAVRTVAAAHGWPVLGYPADDLAAVTAAGATVPAVSARVQAAVGTPSVAEAAALRAAGADLPDVAGASVPGVAQDGTSSVAGVSVPSAAYDGTPSVAGASAPRAPQDGTPGIAGTAAPHAPGAGTPGAAGTVAPHAAGPGAPGVAGAGAVCAVGVPDLVVAKRTVPTASVAVAVRACGPGEEREQ</sequence>
<reference evidence="3 4" key="1">
    <citation type="submission" date="2023-07" db="EMBL/GenBank/DDBJ databases">
        <title>Sequencing the genomes of 1000 actinobacteria strains.</title>
        <authorList>
            <person name="Klenk H.-P."/>
        </authorList>
    </citation>
    <scope>NUCLEOTIDE SEQUENCE [LARGE SCALE GENOMIC DNA]</scope>
    <source>
        <strain evidence="3 4">DSM 44711</strain>
    </source>
</reference>
<evidence type="ECO:0000259" key="2">
    <source>
        <dbReference type="Pfam" id="PF01890"/>
    </source>
</evidence>
<dbReference type="PANTHER" id="PTHR37477:SF1">
    <property type="entry name" value="COBALT-PRECORRIN-5A HYDROLASE"/>
    <property type="match status" value="1"/>
</dbReference>
<dbReference type="InterPro" id="IPR052553">
    <property type="entry name" value="CbiG_hydrolase"/>
</dbReference>
<feature type="compositionally biased region" description="Low complexity" evidence="1">
    <location>
        <begin position="152"/>
        <end position="178"/>
    </location>
</feature>